<name>A0A5J4SSN3_9ZZZZ</name>
<keyword evidence="8" id="KW-0131">Cell cycle</keyword>
<evidence type="ECO:0000256" key="6">
    <source>
        <dbReference type="ARBA" id="ARBA00023134"/>
    </source>
</evidence>
<gene>
    <name evidence="11" type="ORF">EZS27_003378</name>
</gene>
<proteinExistence type="inferred from homology"/>
<evidence type="ECO:0000256" key="8">
    <source>
        <dbReference type="ARBA" id="ARBA00023306"/>
    </source>
</evidence>
<dbReference type="SMART" id="SM00865">
    <property type="entry name" value="Tubulin_C"/>
    <property type="match status" value="1"/>
</dbReference>
<dbReference type="InterPro" id="IPR018316">
    <property type="entry name" value="Tubulin/FtsZ_2-layer-sand-dom"/>
</dbReference>
<dbReference type="GO" id="GO:0005525">
    <property type="term" value="F:GTP binding"/>
    <property type="evidence" value="ECO:0007669"/>
    <property type="project" value="UniProtKB-KW"/>
</dbReference>
<comment type="similarity">
    <text evidence="2">Belongs to the FtsZ family.</text>
</comment>
<evidence type="ECO:0000256" key="3">
    <source>
        <dbReference type="ARBA" id="ARBA00022490"/>
    </source>
</evidence>
<organism evidence="11">
    <name type="scientific">termite gut metagenome</name>
    <dbReference type="NCBI Taxonomy" id="433724"/>
    <lineage>
        <taxon>unclassified sequences</taxon>
        <taxon>metagenomes</taxon>
        <taxon>organismal metagenomes</taxon>
    </lineage>
</organism>
<evidence type="ECO:0000256" key="7">
    <source>
        <dbReference type="ARBA" id="ARBA00023210"/>
    </source>
</evidence>
<comment type="subcellular location">
    <subcellularLocation>
        <location evidence="1">Cytoplasm</location>
    </subcellularLocation>
</comment>
<keyword evidence="7" id="KW-0717">Septation</keyword>
<protein>
    <submittedName>
        <fullName evidence="11">Cell division protein FtsZ</fullName>
    </submittedName>
</protein>
<feature type="domain" description="Tubulin/FtsZ GTPase" evidence="9">
    <location>
        <begin position="17"/>
        <end position="209"/>
    </location>
</feature>
<dbReference type="InterPro" id="IPR000158">
    <property type="entry name" value="Cell_div_FtsZ"/>
</dbReference>
<dbReference type="NCBIfam" id="TIGR00065">
    <property type="entry name" value="ftsZ"/>
    <property type="match status" value="1"/>
</dbReference>
<dbReference type="SMART" id="SM00864">
    <property type="entry name" value="Tubulin"/>
    <property type="match status" value="1"/>
</dbReference>
<evidence type="ECO:0000256" key="2">
    <source>
        <dbReference type="ARBA" id="ARBA00009690"/>
    </source>
</evidence>
<evidence type="ECO:0000256" key="4">
    <source>
        <dbReference type="ARBA" id="ARBA00022618"/>
    </source>
</evidence>
<dbReference type="CDD" id="cd02201">
    <property type="entry name" value="FtsZ_type1"/>
    <property type="match status" value="1"/>
</dbReference>
<dbReference type="SUPFAM" id="SSF55307">
    <property type="entry name" value="Tubulin C-terminal domain-like"/>
    <property type="match status" value="1"/>
</dbReference>
<dbReference type="Pfam" id="PF00091">
    <property type="entry name" value="Tubulin"/>
    <property type="match status" value="1"/>
</dbReference>
<dbReference type="InterPro" id="IPR036525">
    <property type="entry name" value="Tubulin/FtsZ_GTPase_sf"/>
</dbReference>
<dbReference type="PRINTS" id="PR00423">
    <property type="entry name" value="CELLDVISFTSZ"/>
</dbReference>
<dbReference type="GO" id="GO:0000917">
    <property type="term" value="P:division septum assembly"/>
    <property type="evidence" value="ECO:0007669"/>
    <property type="project" value="UniProtKB-KW"/>
</dbReference>
<comment type="caution">
    <text evidence="11">The sequence shown here is derived from an EMBL/GenBank/DDBJ whole genome shotgun (WGS) entry which is preliminary data.</text>
</comment>
<sequence>MTDIIPFELPTSSVPKIIKVIGVGGGGGNAVTHMYREGIHDVTFMLCNTDNQALSVSPVPVKVQLGRTVTGGLGAGNRPDRARKAAEESEDEIRQHFNDGTKMVFITAGMGGGTGTGAAPVIARIAREMDILTVGIVTIPFIFEGEPKIIQALDGVECIAQHVDALLVINNERLREIYANLTVMTAFKKADETLSIAAKGIAEIITIHGIINLDFADVKTILKDGGVAIMSTGYGEGDNRLTKALDDALHSPLLNNNDISNSKKVMFNFSCCERSEMMMDEMNEINDFMCKFREDREVIWGLSMDNTLESKMKITLLATGFGMENVPGMEAMFKRKSEEDEDTRMQYEEKRRKDKKRIEDIYGKHINDWGTRIVRKHREIYLFTPEDIDNEDIISMVENTPTYLRSRTFLKKIQEKAILEEKTSIQNYIGDNGEIIFQ</sequence>
<keyword evidence="5" id="KW-0547">Nucleotide-binding</keyword>
<evidence type="ECO:0000256" key="1">
    <source>
        <dbReference type="ARBA" id="ARBA00004496"/>
    </source>
</evidence>
<dbReference type="GO" id="GO:0003924">
    <property type="term" value="F:GTPase activity"/>
    <property type="evidence" value="ECO:0007669"/>
    <property type="project" value="InterPro"/>
</dbReference>
<dbReference type="SUPFAM" id="SSF52490">
    <property type="entry name" value="Tubulin nucleotide-binding domain-like"/>
    <property type="match status" value="1"/>
</dbReference>
<dbReference type="Pfam" id="PF12327">
    <property type="entry name" value="FtsZ_C"/>
    <property type="match status" value="1"/>
</dbReference>
<evidence type="ECO:0000313" key="11">
    <source>
        <dbReference type="EMBL" id="KAA6349176.1"/>
    </source>
</evidence>
<reference evidence="11" key="1">
    <citation type="submission" date="2019-03" db="EMBL/GenBank/DDBJ databases">
        <title>Single cell metagenomics reveals metabolic interactions within the superorganism composed of flagellate Streblomastix strix and complex community of Bacteroidetes bacteria on its surface.</title>
        <authorList>
            <person name="Treitli S.C."/>
            <person name="Kolisko M."/>
            <person name="Husnik F."/>
            <person name="Keeling P."/>
            <person name="Hampl V."/>
        </authorList>
    </citation>
    <scope>NUCLEOTIDE SEQUENCE</scope>
    <source>
        <strain evidence="11">STM</strain>
    </source>
</reference>
<dbReference type="EMBL" id="SNRY01000052">
    <property type="protein sequence ID" value="KAA6349176.1"/>
    <property type="molecule type" value="Genomic_DNA"/>
</dbReference>
<dbReference type="InterPro" id="IPR008280">
    <property type="entry name" value="Tub_FtsZ_C"/>
</dbReference>
<dbReference type="InterPro" id="IPR045061">
    <property type="entry name" value="FtsZ/CetZ"/>
</dbReference>
<dbReference type="Gene3D" id="3.40.50.1440">
    <property type="entry name" value="Tubulin/FtsZ, GTPase domain"/>
    <property type="match status" value="1"/>
</dbReference>
<keyword evidence="4 11" id="KW-0132">Cell division</keyword>
<evidence type="ECO:0000259" key="9">
    <source>
        <dbReference type="SMART" id="SM00864"/>
    </source>
</evidence>
<feature type="domain" description="Tubulin/FtsZ 2-layer sandwich" evidence="10">
    <location>
        <begin position="211"/>
        <end position="330"/>
    </location>
</feature>
<dbReference type="PANTHER" id="PTHR30314">
    <property type="entry name" value="CELL DIVISION PROTEIN FTSZ-RELATED"/>
    <property type="match status" value="1"/>
</dbReference>
<dbReference type="PROSITE" id="PS01135">
    <property type="entry name" value="FTSZ_2"/>
    <property type="match status" value="1"/>
</dbReference>
<keyword evidence="3" id="KW-0963">Cytoplasm</keyword>
<dbReference type="AlphaFoldDB" id="A0A5J4SSN3"/>
<dbReference type="FunFam" id="3.40.50.1440:FF:000023">
    <property type="entry name" value="Cell division protein FtsZ"/>
    <property type="match status" value="1"/>
</dbReference>
<dbReference type="PANTHER" id="PTHR30314:SF3">
    <property type="entry name" value="MITOCHONDRIAL DIVISION PROTEIN FSZA"/>
    <property type="match status" value="1"/>
</dbReference>
<dbReference type="GO" id="GO:0005737">
    <property type="term" value="C:cytoplasm"/>
    <property type="evidence" value="ECO:0007669"/>
    <property type="project" value="UniProtKB-SubCell"/>
</dbReference>
<dbReference type="InterPro" id="IPR024757">
    <property type="entry name" value="FtsZ_C"/>
</dbReference>
<dbReference type="InterPro" id="IPR003008">
    <property type="entry name" value="Tubulin_FtsZ_GTPase"/>
</dbReference>
<dbReference type="HAMAP" id="MF_00909">
    <property type="entry name" value="FtsZ"/>
    <property type="match status" value="1"/>
</dbReference>
<dbReference type="GO" id="GO:0032153">
    <property type="term" value="C:cell division site"/>
    <property type="evidence" value="ECO:0007669"/>
    <property type="project" value="TreeGrafter"/>
</dbReference>
<evidence type="ECO:0000256" key="5">
    <source>
        <dbReference type="ARBA" id="ARBA00022741"/>
    </source>
</evidence>
<accession>A0A5J4SSN3</accession>
<evidence type="ECO:0000259" key="10">
    <source>
        <dbReference type="SMART" id="SM00865"/>
    </source>
</evidence>
<keyword evidence="6" id="KW-0342">GTP-binding</keyword>
<dbReference type="InterPro" id="IPR020805">
    <property type="entry name" value="Cell_div_FtsZ_CS"/>
</dbReference>